<dbReference type="RefSeq" id="WP_010308849.1">
    <property type="nucleotide sequence ID" value="NZ_CP061007.1"/>
</dbReference>
<organism evidence="2 3">
    <name type="scientific">Saccharopolyspora spinosa</name>
    <dbReference type="NCBI Taxonomy" id="60894"/>
    <lineage>
        <taxon>Bacteria</taxon>
        <taxon>Bacillati</taxon>
        <taxon>Actinomycetota</taxon>
        <taxon>Actinomycetes</taxon>
        <taxon>Pseudonocardiales</taxon>
        <taxon>Pseudonocardiaceae</taxon>
        <taxon>Saccharopolyspora</taxon>
    </lineage>
</organism>
<evidence type="ECO:0000313" key="3">
    <source>
        <dbReference type="Proteomes" id="UP000233786"/>
    </source>
</evidence>
<sequence>MAENTELELLITVVVAADDEPSARAACRALVQRIGGRIVASGDCSDEEPGCWSVTISRGSAETGQHVAGLSRAVRNFLRELGPDYARHRVSCEPPTAWTVVDHPELVGDLVGGGERMLVEAWSGGSILFGRSDLADPDEPPAQVPQGIGDVDEHGNLRPRLRLLVEVVTERRAGAEWPARAVASRLSRTATITEYAVDPPLVRVALDLGPTLGDLPEIVLGAMSTLGGTGWSRLRVDEHRATARWAASPTPPSGVASIEISAIDPETDE</sequence>
<dbReference type="EMBL" id="PJNB01000001">
    <property type="protein sequence ID" value="PKW14067.1"/>
    <property type="molecule type" value="Genomic_DNA"/>
</dbReference>
<accession>A0A2N3XTP6</accession>
<dbReference type="AlphaFoldDB" id="A0A2N3XTP6"/>
<protein>
    <submittedName>
        <fullName evidence="2">Uncharacterized protein</fullName>
    </submittedName>
</protein>
<comment type="caution">
    <text evidence="2">The sequence shown here is derived from an EMBL/GenBank/DDBJ whole genome shotgun (WGS) entry which is preliminary data.</text>
</comment>
<gene>
    <name evidence="2" type="ORF">A8926_1649</name>
</gene>
<feature type="region of interest" description="Disordered" evidence="1">
    <location>
        <begin position="244"/>
        <end position="269"/>
    </location>
</feature>
<name>A0A2N3XTP6_SACSN</name>
<dbReference type="Proteomes" id="UP000233786">
    <property type="component" value="Unassembled WGS sequence"/>
</dbReference>
<proteinExistence type="predicted"/>
<dbReference type="STRING" id="994479.GCA_000194155_04357"/>
<evidence type="ECO:0000313" key="2">
    <source>
        <dbReference type="EMBL" id="PKW14067.1"/>
    </source>
</evidence>
<evidence type="ECO:0000256" key="1">
    <source>
        <dbReference type="SAM" id="MobiDB-lite"/>
    </source>
</evidence>
<keyword evidence="3" id="KW-1185">Reference proteome</keyword>
<reference evidence="2" key="1">
    <citation type="submission" date="2017-12" db="EMBL/GenBank/DDBJ databases">
        <title>Sequencing the genomes of 1000 Actinobacteria strains.</title>
        <authorList>
            <person name="Klenk H.-P."/>
        </authorList>
    </citation>
    <scope>NUCLEOTIDE SEQUENCE [LARGE SCALE GENOMIC DNA]</scope>
    <source>
        <strain evidence="2">DSM 44228</strain>
    </source>
</reference>